<accession>A0A4C1Z694</accession>
<gene>
    <name evidence="1" type="ORF">EVAR_63063_1</name>
</gene>
<protein>
    <submittedName>
        <fullName evidence="1">Uncharacterized protein</fullName>
    </submittedName>
</protein>
<dbReference type="EMBL" id="BGZK01001619">
    <property type="protein sequence ID" value="GBP83398.1"/>
    <property type="molecule type" value="Genomic_DNA"/>
</dbReference>
<keyword evidence="2" id="KW-1185">Reference proteome</keyword>
<dbReference type="Proteomes" id="UP000299102">
    <property type="component" value="Unassembled WGS sequence"/>
</dbReference>
<name>A0A4C1Z694_EUMVA</name>
<sequence length="312" mass="36246">MFALASTKIDSPDFLSVTNRRYEYYRTPDSIPANVLFSCCWAFLNEQGETIVSAYENKASNKSALDEEPVYEEIDSEHDTQNRMNNKVIYECSIIQPKTRAKVAGLHEYMQMTTKHKMSPYEDDQRDTNSSNLMENEIIKKDTKGKKMESEYLDMRPKYEQIDSENSTKNPMNNQVINEYITIEPKTRAKQAGLNEYVQMTTKHKMSPYEDDQRDTSSSNLMENEIIKKDTKGKKMESEYLDMRPKYEEIDSENGMKNPMNNQVINECTTIEPKTRAKQAVLDGYVQMTKINKARPKGDAQRDTIYSNQKLL</sequence>
<reference evidence="1 2" key="1">
    <citation type="journal article" date="2019" name="Commun. Biol.">
        <title>The bagworm genome reveals a unique fibroin gene that provides high tensile strength.</title>
        <authorList>
            <person name="Kono N."/>
            <person name="Nakamura H."/>
            <person name="Ohtoshi R."/>
            <person name="Tomita M."/>
            <person name="Numata K."/>
            <person name="Arakawa K."/>
        </authorList>
    </citation>
    <scope>NUCLEOTIDE SEQUENCE [LARGE SCALE GENOMIC DNA]</scope>
</reference>
<proteinExistence type="predicted"/>
<evidence type="ECO:0000313" key="1">
    <source>
        <dbReference type="EMBL" id="GBP83398.1"/>
    </source>
</evidence>
<comment type="caution">
    <text evidence="1">The sequence shown here is derived from an EMBL/GenBank/DDBJ whole genome shotgun (WGS) entry which is preliminary data.</text>
</comment>
<organism evidence="1 2">
    <name type="scientific">Eumeta variegata</name>
    <name type="common">Bagworm moth</name>
    <name type="synonym">Eumeta japonica</name>
    <dbReference type="NCBI Taxonomy" id="151549"/>
    <lineage>
        <taxon>Eukaryota</taxon>
        <taxon>Metazoa</taxon>
        <taxon>Ecdysozoa</taxon>
        <taxon>Arthropoda</taxon>
        <taxon>Hexapoda</taxon>
        <taxon>Insecta</taxon>
        <taxon>Pterygota</taxon>
        <taxon>Neoptera</taxon>
        <taxon>Endopterygota</taxon>
        <taxon>Lepidoptera</taxon>
        <taxon>Glossata</taxon>
        <taxon>Ditrysia</taxon>
        <taxon>Tineoidea</taxon>
        <taxon>Psychidae</taxon>
        <taxon>Oiketicinae</taxon>
        <taxon>Eumeta</taxon>
    </lineage>
</organism>
<evidence type="ECO:0000313" key="2">
    <source>
        <dbReference type="Proteomes" id="UP000299102"/>
    </source>
</evidence>
<dbReference type="AlphaFoldDB" id="A0A4C1Z694"/>